<keyword evidence="2" id="KW-1185">Reference proteome</keyword>
<protein>
    <recommendedName>
        <fullName evidence="3">Sce7726 family protein</fullName>
    </recommendedName>
</protein>
<dbReference type="NCBIfam" id="NF033832">
    <property type="entry name" value="sce7726_fam"/>
    <property type="match status" value="1"/>
</dbReference>
<gene>
    <name evidence="1" type="ordered locus">sce7726</name>
</gene>
<name>A9FAE5_SORC5</name>
<evidence type="ECO:0000313" key="2">
    <source>
        <dbReference type="Proteomes" id="UP000002139"/>
    </source>
</evidence>
<evidence type="ECO:0000313" key="1">
    <source>
        <dbReference type="EMBL" id="CAN97895.1"/>
    </source>
</evidence>
<dbReference type="HOGENOM" id="CLU_069076_1_0_7"/>
<dbReference type="STRING" id="448385.sce7726"/>
<accession>A9FAE5</accession>
<dbReference type="Proteomes" id="UP000002139">
    <property type="component" value="Chromosome"/>
</dbReference>
<evidence type="ECO:0008006" key="3">
    <source>
        <dbReference type="Google" id="ProtNLM"/>
    </source>
</evidence>
<dbReference type="KEGG" id="scl:sce7726"/>
<dbReference type="AlphaFoldDB" id="A9FAE5"/>
<reference evidence="1 2" key="1">
    <citation type="journal article" date="2007" name="Nat. Biotechnol.">
        <title>Complete genome sequence of the myxobacterium Sorangium cellulosum.</title>
        <authorList>
            <person name="Schneiker S."/>
            <person name="Perlova O."/>
            <person name="Kaiser O."/>
            <person name="Gerth K."/>
            <person name="Alici A."/>
            <person name="Altmeyer M.O."/>
            <person name="Bartels D."/>
            <person name="Bekel T."/>
            <person name="Beyer S."/>
            <person name="Bode E."/>
            <person name="Bode H.B."/>
            <person name="Bolten C.J."/>
            <person name="Choudhuri J.V."/>
            <person name="Doss S."/>
            <person name="Elnakady Y.A."/>
            <person name="Frank B."/>
            <person name="Gaigalat L."/>
            <person name="Goesmann A."/>
            <person name="Groeger C."/>
            <person name="Gross F."/>
            <person name="Jelsbak L."/>
            <person name="Jelsbak L."/>
            <person name="Kalinowski J."/>
            <person name="Kegler C."/>
            <person name="Knauber T."/>
            <person name="Konietzny S."/>
            <person name="Kopp M."/>
            <person name="Krause L."/>
            <person name="Krug D."/>
            <person name="Linke B."/>
            <person name="Mahmud T."/>
            <person name="Martinez-Arias R."/>
            <person name="McHardy A.C."/>
            <person name="Merai M."/>
            <person name="Meyer F."/>
            <person name="Mormann S."/>
            <person name="Munoz-Dorado J."/>
            <person name="Perez J."/>
            <person name="Pradella S."/>
            <person name="Rachid S."/>
            <person name="Raddatz G."/>
            <person name="Rosenau F."/>
            <person name="Rueckert C."/>
            <person name="Sasse F."/>
            <person name="Scharfe M."/>
            <person name="Schuster S.C."/>
            <person name="Suen G."/>
            <person name="Treuner-Lange A."/>
            <person name="Velicer G.J."/>
            <person name="Vorholter F.-J."/>
            <person name="Weissman K.J."/>
            <person name="Welch R.D."/>
            <person name="Wenzel S.C."/>
            <person name="Whitworth D.E."/>
            <person name="Wilhelm S."/>
            <person name="Wittmann C."/>
            <person name="Bloecker H."/>
            <person name="Puehler A."/>
            <person name="Mueller R."/>
        </authorList>
    </citation>
    <scope>NUCLEOTIDE SEQUENCE [LARGE SCALE GENOMIC DNA]</scope>
    <source>
        <strain evidence="2">So ce56</strain>
    </source>
</reference>
<dbReference type="eggNOG" id="ENOG502Z7UD">
    <property type="taxonomic scope" value="Bacteria"/>
</dbReference>
<proteinExistence type="predicted"/>
<dbReference type="EMBL" id="AM746676">
    <property type="protein sequence ID" value="CAN97895.1"/>
    <property type="molecule type" value="Genomic_DNA"/>
</dbReference>
<sequence>MTHECECSFAAVASRNLPLLARCLSGPVIRNIHHTGQSTYLSAAFREARADELFGRSTTLLTAVQAIFDLMRRRYRSDYVYRAAIANKIFLGRHSPATTTLLSELRVWRSKADLAMLNGTSTVYEIKTELDNLDRLSSQLADYSRMFDRTYVVTHDGQAQPLQSVLPSHVGVIVLSKSFTLQVVREASSNADNIDILTVVDALRRSELVEMTRALCGSVPQVPSVRLVAECRQLLSQHQARSVHREMVRLLKKRRAFMRDDFRSVPEELVPAYLESGVSVSEWSAITDRLSGTCIGEIMDT</sequence>
<organism evidence="1 2">
    <name type="scientific">Sorangium cellulosum (strain So ce56)</name>
    <name type="common">Polyangium cellulosum (strain So ce56)</name>
    <dbReference type="NCBI Taxonomy" id="448385"/>
    <lineage>
        <taxon>Bacteria</taxon>
        <taxon>Pseudomonadati</taxon>
        <taxon>Myxococcota</taxon>
        <taxon>Polyangia</taxon>
        <taxon>Polyangiales</taxon>
        <taxon>Polyangiaceae</taxon>
        <taxon>Sorangium</taxon>
    </lineage>
</organism>
<dbReference type="InterPro" id="IPR047729">
    <property type="entry name" value="Sce7726-like"/>
</dbReference>